<dbReference type="GO" id="GO:0005662">
    <property type="term" value="C:DNA replication factor A complex"/>
    <property type="evidence" value="ECO:0007669"/>
    <property type="project" value="TreeGrafter"/>
</dbReference>
<comment type="subcellular location">
    <subcellularLocation>
        <location evidence="1">Nucleus</location>
    </subcellularLocation>
</comment>
<accession>A0AAV5RBF0</accession>
<dbReference type="AlphaFoldDB" id="A0AAV5RBF0"/>
<protein>
    <recommendedName>
        <fullName evidence="6">Replication factor A protein 3</fullName>
    </recommendedName>
</protein>
<proteinExistence type="inferred from homology"/>
<organism evidence="4 5">
    <name type="scientific">Pichia kluyveri</name>
    <name type="common">Yeast</name>
    <dbReference type="NCBI Taxonomy" id="36015"/>
    <lineage>
        <taxon>Eukaryota</taxon>
        <taxon>Fungi</taxon>
        <taxon>Dikarya</taxon>
        <taxon>Ascomycota</taxon>
        <taxon>Saccharomycotina</taxon>
        <taxon>Pichiomycetes</taxon>
        <taxon>Pichiales</taxon>
        <taxon>Pichiaceae</taxon>
        <taxon>Pichia</taxon>
    </lineage>
</organism>
<dbReference type="EMBL" id="BTGB01000009">
    <property type="protein sequence ID" value="GMM48783.1"/>
    <property type="molecule type" value="Genomic_DNA"/>
</dbReference>
<dbReference type="InterPro" id="IPR013970">
    <property type="entry name" value="Rfa2"/>
</dbReference>
<dbReference type="Proteomes" id="UP001378960">
    <property type="component" value="Unassembled WGS sequence"/>
</dbReference>
<evidence type="ECO:0000313" key="4">
    <source>
        <dbReference type="EMBL" id="GMM48783.1"/>
    </source>
</evidence>
<dbReference type="GO" id="GO:0003684">
    <property type="term" value="F:damaged DNA binding"/>
    <property type="evidence" value="ECO:0007669"/>
    <property type="project" value="TreeGrafter"/>
</dbReference>
<dbReference type="GO" id="GO:0000724">
    <property type="term" value="P:double-strand break repair via homologous recombination"/>
    <property type="evidence" value="ECO:0007669"/>
    <property type="project" value="TreeGrafter"/>
</dbReference>
<keyword evidence="3" id="KW-0539">Nucleus</keyword>
<dbReference type="GO" id="GO:0035861">
    <property type="term" value="C:site of double-strand break"/>
    <property type="evidence" value="ECO:0007669"/>
    <property type="project" value="TreeGrafter"/>
</dbReference>
<evidence type="ECO:0008006" key="6">
    <source>
        <dbReference type="Google" id="ProtNLM"/>
    </source>
</evidence>
<dbReference type="GO" id="GO:0006289">
    <property type="term" value="P:nucleotide-excision repair"/>
    <property type="evidence" value="ECO:0007669"/>
    <property type="project" value="TreeGrafter"/>
</dbReference>
<dbReference type="InterPro" id="IPR012340">
    <property type="entry name" value="NA-bd_OB-fold"/>
</dbReference>
<comment type="caution">
    <text evidence="4">The sequence shown here is derived from an EMBL/GenBank/DDBJ whole genome shotgun (WGS) entry which is preliminary data.</text>
</comment>
<keyword evidence="5" id="KW-1185">Reference proteome</keyword>
<dbReference type="PANTHER" id="PTHR15114:SF1">
    <property type="entry name" value="REPLICATION PROTEIN A 14 KDA SUBUNIT"/>
    <property type="match status" value="1"/>
</dbReference>
<name>A0AAV5RBF0_PICKL</name>
<dbReference type="GO" id="GO:0006284">
    <property type="term" value="P:base-excision repair"/>
    <property type="evidence" value="ECO:0007669"/>
    <property type="project" value="TreeGrafter"/>
</dbReference>
<dbReference type="Gene3D" id="2.40.50.140">
    <property type="entry name" value="Nucleic acid-binding proteins"/>
    <property type="match status" value="1"/>
</dbReference>
<reference evidence="4 5" key="1">
    <citation type="journal article" date="2023" name="Elife">
        <title>Identification of key yeast species and microbe-microbe interactions impacting larval growth of Drosophila in the wild.</title>
        <authorList>
            <person name="Mure A."/>
            <person name="Sugiura Y."/>
            <person name="Maeda R."/>
            <person name="Honda K."/>
            <person name="Sakurai N."/>
            <person name="Takahashi Y."/>
            <person name="Watada M."/>
            <person name="Katoh T."/>
            <person name="Gotoh A."/>
            <person name="Gotoh Y."/>
            <person name="Taniguchi I."/>
            <person name="Nakamura K."/>
            <person name="Hayashi T."/>
            <person name="Katayama T."/>
            <person name="Uemura T."/>
            <person name="Hattori Y."/>
        </authorList>
    </citation>
    <scope>NUCLEOTIDE SEQUENCE [LARGE SCALE GENOMIC DNA]</scope>
    <source>
        <strain evidence="4 5">PK-24</strain>
    </source>
</reference>
<dbReference type="GO" id="GO:0006260">
    <property type="term" value="P:DNA replication"/>
    <property type="evidence" value="ECO:0007669"/>
    <property type="project" value="InterPro"/>
</dbReference>
<gene>
    <name evidence="4" type="ORF">DAPK24_053810</name>
</gene>
<dbReference type="GO" id="GO:0006298">
    <property type="term" value="P:mismatch repair"/>
    <property type="evidence" value="ECO:0007669"/>
    <property type="project" value="TreeGrafter"/>
</dbReference>
<dbReference type="PANTHER" id="PTHR15114">
    <property type="entry name" value="REPLICATION PROTEIN A3"/>
    <property type="match status" value="1"/>
</dbReference>
<evidence type="ECO:0000313" key="5">
    <source>
        <dbReference type="Proteomes" id="UP001378960"/>
    </source>
</evidence>
<dbReference type="GO" id="GO:0003697">
    <property type="term" value="F:single-stranded DNA binding"/>
    <property type="evidence" value="ECO:0007669"/>
    <property type="project" value="TreeGrafter"/>
</dbReference>
<comment type="similarity">
    <text evidence="2">Belongs to the replication factor A protein 3 family.</text>
</comment>
<evidence type="ECO:0000256" key="1">
    <source>
        <dbReference type="ARBA" id="ARBA00004123"/>
    </source>
</evidence>
<evidence type="ECO:0000256" key="3">
    <source>
        <dbReference type="ARBA" id="ARBA00023242"/>
    </source>
</evidence>
<dbReference type="SUPFAM" id="SSF50249">
    <property type="entry name" value="Nucleic acid-binding proteins"/>
    <property type="match status" value="1"/>
</dbReference>
<sequence length="105" mass="11967">MISIRVDATMLSQNVSKTIRIIGQLKSINENDNSGILDSNGTVNFQIDNNFNELLINNYYEFIAIVKPDLSIKVLQTFNFGDNLNINAVNKMVEVVHKIPELYYE</sequence>
<evidence type="ECO:0000256" key="2">
    <source>
        <dbReference type="ARBA" id="ARBA00009761"/>
    </source>
</evidence>
<dbReference type="Pfam" id="PF08661">
    <property type="entry name" value="Rep_fac-A_3"/>
    <property type="match status" value="1"/>
</dbReference>